<dbReference type="Gene3D" id="3.10.110.10">
    <property type="entry name" value="Ubiquitin Conjugating Enzyme"/>
    <property type="match status" value="1"/>
</dbReference>
<evidence type="ECO:0000256" key="4">
    <source>
        <dbReference type="ARBA" id="ARBA00005884"/>
    </source>
</evidence>
<evidence type="ECO:0000256" key="10">
    <source>
        <dbReference type="ARBA" id="ARBA00022786"/>
    </source>
</evidence>
<dbReference type="AlphaFoldDB" id="A0A7I8LBF7"/>
<dbReference type="GO" id="GO:0061630">
    <property type="term" value="F:ubiquitin protein ligase activity"/>
    <property type="evidence" value="ECO:0007669"/>
    <property type="project" value="UniProtKB-EC"/>
</dbReference>
<dbReference type="OrthoDB" id="1431934at2759"/>
<evidence type="ECO:0000256" key="6">
    <source>
        <dbReference type="ARBA" id="ARBA00022679"/>
    </source>
</evidence>
<dbReference type="SMART" id="SM00591">
    <property type="entry name" value="RWD"/>
    <property type="match status" value="1"/>
</dbReference>
<dbReference type="InterPro" id="IPR013083">
    <property type="entry name" value="Znf_RING/FYVE/PHD"/>
</dbReference>
<dbReference type="EMBL" id="LR746276">
    <property type="protein sequence ID" value="CAA7406608.1"/>
    <property type="molecule type" value="Genomic_DNA"/>
</dbReference>
<dbReference type="FunFam" id="3.30.40.10:FF:000358">
    <property type="entry name" value="RBR-type E3 ubiquitin transferase"/>
    <property type="match status" value="1"/>
</dbReference>
<dbReference type="CDD" id="cd20336">
    <property type="entry name" value="Rcat_RBR"/>
    <property type="match status" value="1"/>
</dbReference>
<dbReference type="InterPro" id="IPR031127">
    <property type="entry name" value="E3_UB_ligase_RBR"/>
</dbReference>
<name>A0A7I8LBF7_SPIIN</name>
<feature type="compositionally biased region" description="Basic residues" evidence="13">
    <location>
        <begin position="9"/>
        <end position="19"/>
    </location>
</feature>
<evidence type="ECO:0000256" key="7">
    <source>
        <dbReference type="ARBA" id="ARBA00022723"/>
    </source>
</evidence>
<evidence type="ECO:0000256" key="9">
    <source>
        <dbReference type="ARBA" id="ARBA00022771"/>
    </source>
</evidence>
<dbReference type="SMART" id="SM00647">
    <property type="entry name" value="IBR"/>
    <property type="match status" value="2"/>
</dbReference>
<keyword evidence="8" id="KW-0677">Repeat</keyword>
<dbReference type="PROSITE" id="PS50089">
    <property type="entry name" value="ZF_RING_2"/>
    <property type="match status" value="1"/>
</dbReference>
<evidence type="ECO:0000259" key="16">
    <source>
        <dbReference type="PROSITE" id="PS51873"/>
    </source>
</evidence>
<dbReference type="GO" id="GO:0008270">
    <property type="term" value="F:zinc ion binding"/>
    <property type="evidence" value="ECO:0007669"/>
    <property type="project" value="UniProtKB-KW"/>
</dbReference>
<feature type="domain" description="RING-type" evidence="14">
    <location>
        <begin position="401"/>
        <end position="449"/>
    </location>
</feature>
<feature type="compositionally biased region" description="Polar residues" evidence="13">
    <location>
        <begin position="44"/>
        <end position="71"/>
    </location>
</feature>
<dbReference type="SMART" id="SM00184">
    <property type="entry name" value="RING"/>
    <property type="match status" value="3"/>
</dbReference>
<dbReference type="InterPro" id="IPR001841">
    <property type="entry name" value="Znf_RING"/>
</dbReference>
<protein>
    <recommendedName>
        <fullName evidence="5">RBR-type E3 ubiquitin transferase</fullName>
        <ecNumber evidence="5">2.3.2.31</ecNumber>
    </recommendedName>
</protein>
<dbReference type="PROSITE" id="PS51873">
    <property type="entry name" value="TRIAD"/>
    <property type="match status" value="1"/>
</dbReference>
<keyword evidence="10" id="KW-0833">Ubl conjugation pathway</keyword>
<dbReference type="InterPro" id="IPR044066">
    <property type="entry name" value="TRIAD_supradom"/>
</dbReference>
<dbReference type="EC" id="2.3.2.31" evidence="5"/>
<gene>
    <name evidence="17" type="ORF">SI8410_13017286</name>
</gene>
<dbReference type="GO" id="GO:0016567">
    <property type="term" value="P:protein ubiquitination"/>
    <property type="evidence" value="ECO:0007669"/>
    <property type="project" value="InterPro"/>
</dbReference>
<evidence type="ECO:0000256" key="11">
    <source>
        <dbReference type="ARBA" id="ARBA00022833"/>
    </source>
</evidence>
<evidence type="ECO:0000256" key="3">
    <source>
        <dbReference type="ARBA" id="ARBA00003976"/>
    </source>
</evidence>
<comment type="function">
    <text evidence="3">Might act as an E3 ubiquitin-protein ligase, or as part of E3 complex, which accepts ubiquitin from specific E2 ubiquitin-conjugating enzymes and then transfers it to substrates.</text>
</comment>
<dbReference type="PROSITE" id="PS50908">
    <property type="entry name" value="RWD"/>
    <property type="match status" value="1"/>
</dbReference>
<evidence type="ECO:0000259" key="14">
    <source>
        <dbReference type="PROSITE" id="PS50089"/>
    </source>
</evidence>
<dbReference type="InterPro" id="IPR017907">
    <property type="entry name" value="Znf_RING_CS"/>
</dbReference>
<dbReference type="CDD" id="cd20341">
    <property type="entry name" value="BRcat_RBR_RNF14"/>
    <property type="match status" value="1"/>
</dbReference>
<keyword evidence="11" id="KW-0862">Zinc</keyword>
<evidence type="ECO:0000313" key="17">
    <source>
        <dbReference type="EMBL" id="CAA7406608.1"/>
    </source>
</evidence>
<evidence type="ECO:0000256" key="12">
    <source>
        <dbReference type="PROSITE-ProRule" id="PRU00175"/>
    </source>
</evidence>
<evidence type="ECO:0000256" key="13">
    <source>
        <dbReference type="SAM" id="MobiDB-lite"/>
    </source>
</evidence>
<proteinExistence type="inferred from homology"/>
<dbReference type="PANTHER" id="PTHR11685">
    <property type="entry name" value="RBR FAMILY RING FINGER AND IBR DOMAIN-CONTAINING"/>
    <property type="match status" value="1"/>
</dbReference>
<dbReference type="Gene3D" id="3.30.40.10">
    <property type="entry name" value="Zinc/RING finger domain, C3HC4 (zinc finger)"/>
    <property type="match status" value="1"/>
</dbReference>
<feature type="domain" description="RWD" evidence="15">
    <location>
        <begin position="207"/>
        <end position="346"/>
    </location>
</feature>
<evidence type="ECO:0000256" key="8">
    <source>
        <dbReference type="ARBA" id="ARBA00022737"/>
    </source>
</evidence>
<feature type="region of interest" description="Disordered" evidence="13">
    <location>
        <begin position="1"/>
        <end position="23"/>
    </location>
</feature>
<dbReference type="Pfam" id="PF05773">
    <property type="entry name" value="RWD"/>
    <property type="match status" value="1"/>
</dbReference>
<keyword evidence="9 12" id="KW-0863">Zinc-finger</keyword>
<evidence type="ECO:0000256" key="5">
    <source>
        <dbReference type="ARBA" id="ARBA00012251"/>
    </source>
</evidence>
<comment type="catalytic activity">
    <reaction evidence="1">
        <text>[E2 ubiquitin-conjugating enzyme]-S-ubiquitinyl-L-cysteine + [acceptor protein]-L-lysine = [E2 ubiquitin-conjugating enzyme]-L-cysteine + [acceptor protein]-N(6)-ubiquitinyl-L-lysine.</text>
        <dbReference type="EC" id="2.3.2.31"/>
    </reaction>
</comment>
<dbReference type="InterPro" id="IPR016135">
    <property type="entry name" value="UBQ-conjugating_enzyme/RWD"/>
</dbReference>
<dbReference type="InterPro" id="IPR002867">
    <property type="entry name" value="IBR_dom"/>
</dbReference>
<organism evidence="17 18">
    <name type="scientific">Spirodela intermedia</name>
    <name type="common">Intermediate duckweed</name>
    <dbReference type="NCBI Taxonomy" id="51605"/>
    <lineage>
        <taxon>Eukaryota</taxon>
        <taxon>Viridiplantae</taxon>
        <taxon>Streptophyta</taxon>
        <taxon>Embryophyta</taxon>
        <taxon>Tracheophyta</taxon>
        <taxon>Spermatophyta</taxon>
        <taxon>Magnoliopsida</taxon>
        <taxon>Liliopsida</taxon>
        <taxon>Araceae</taxon>
        <taxon>Lemnoideae</taxon>
        <taxon>Spirodela</taxon>
    </lineage>
</organism>
<comment type="similarity">
    <text evidence="4">Belongs to the RBR family. Ariadne subfamily.</text>
</comment>
<accession>A0A7I8LBF7</accession>
<dbReference type="Proteomes" id="UP000663760">
    <property type="component" value="Chromosome 13"/>
</dbReference>
<reference evidence="17" key="1">
    <citation type="submission" date="2020-02" db="EMBL/GenBank/DDBJ databases">
        <authorList>
            <person name="Scholz U."/>
            <person name="Mascher M."/>
            <person name="Fiebig A."/>
        </authorList>
    </citation>
    <scope>NUCLEOTIDE SEQUENCE</scope>
</reference>
<keyword evidence="18" id="KW-1185">Reference proteome</keyword>
<keyword evidence="6" id="KW-0808">Transferase</keyword>
<dbReference type="Pfam" id="PF13639">
    <property type="entry name" value="zf-RING_2"/>
    <property type="match status" value="1"/>
</dbReference>
<dbReference type="Gene3D" id="1.20.120.1750">
    <property type="match status" value="1"/>
</dbReference>
<dbReference type="SUPFAM" id="SSF57850">
    <property type="entry name" value="RING/U-box"/>
    <property type="match status" value="4"/>
</dbReference>
<dbReference type="InterPro" id="IPR006575">
    <property type="entry name" value="RWD_dom"/>
</dbReference>
<keyword evidence="7" id="KW-0479">Metal-binding</keyword>
<evidence type="ECO:0000313" key="18">
    <source>
        <dbReference type="Proteomes" id="UP000663760"/>
    </source>
</evidence>
<sequence>MGKPAKGTAKGRSRSKGHLHLLQEEQLVVQSAYEEEHRRRCESLSDSPVTAQPEATCSTGDGTISGASNQGALEEAEVLRSSEFPPIDRISVDGEGREGEAAECGRRDHVIMSPEVDSEPRGQPEEDAVADEQSAENSDQEKVSESAGDFSSEPGSTGARLQEVESADCFERDLKEARGRLEELSLLGEEPILSDEQKLYNDQLQEDEVTALEAIYGESLFDYKREKGLRWLQIKVHNEFPSDFSVSATFGSSSEKLKRKQAENDDPDELTYTFNVRFLPPIVLSCLLPQSYPSHCSPYFMIHVKWLDSMRISGLCRMLDSIWMGLRGQEVIFQWAEWLHTSSLSYLGFHHGILLDACSADGERDMRAISRCISLDTLVPSMMSYNEEKILEAFMSDLHACPICFSEYAGKELVRLPCQHFFCWKCMETYSSIHVDEGTVSKLLCPNPKCGDLVPPGLLRQLLTSEEYERWESLMLQKTLDSMSDVVYCPRCGTACLEDEDDHAQCTKCYFSFCSLCRERRHVGKQCMSSEDKLLILQERQKFSNLKEDQRRKEANLINEILSVRQILKDSKQCPSCKIAVQRTEGCNKMTCGNCGIFFCFRCNKIIKGYEHYRKKCVLFEAELIQNWERDMNFHRLEAQAQARHGLQPNHAHPCPNCGQVNAKVENNNHIMCWSCQQHYCALCRKVVKNSREHYGAKRCRQHTVDS</sequence>
<dbReference type="Pfam" id="PF26200">
    <property type="entry name" value="Rcat_RNF216"/>
    <property type="match status" value="1"/>
</dbReference>
<feature type="domain" description="RING-type" evidence="16">
    <location>
        <begin position="397"/>
        <end position="621"/>
    </location>
</feature>
<dbReference type="PROSITE" id="PS00518">
    <property type="entry name" value="ZF_RING_1"/>
    <property type="match status" value="1"/>
</dbReference>
<feature type="compositionally biased region" description="Acidic residues" evidence="13">
    <location>
        <begin position="125"/>
        <end position="134"/>
    </location>
</feature>
<feature type="compositionally biased region" description="Basic and acidic residues" evidence="13">
    <location>
        <begin position="90"/>
        <end position="110"/>
    </location>
</feature>
<dbReference type="SUPFAM" id="SSF54495">
    <property type="entry name" value="UBC-like"/>
    <property type="match status" value="1"/>
</dbReference>
<dbReference type="Pfam" id="PF01485">
    <property type="entry name" value="IBR"/>
    <property type="match status" value="1"/>
</dbReference>
<feature type="region of interest" description="Disordered" evidence="13">
    <location>
        <begin position="36"/>
        <end position="163"/>
    </location>
</feature>
<evidence type="ECO:0000256" key="1">
    <source>
        <dbReference type="ARBA" id="ARBA00001798"/>
    </source>
</evidence>
<evidence type="ECO:0000259" key="15">
    <source>
        <dbReference type="PROSITE" id="PS50908"/>
    </source>
</evidence>
<evidence type="ECO:0000256" key="2">
    <source>
        <dbReference type="ARBA" id="ARBA00001947"/>
    </source>
</evidence>
<dbReference type="CDD" id="cd23821">
    <property type="entry name" value="RWD_IMPACT"/>
    <property type="match status" value="1"/>
</dbReference>
<comment type="cofactor">
    <cofactor evidence="2">
        <name>Zn(2+)</name>
        <dbReference type="ChEBI" id="CHEBI:29105"/>
    </cofactor>
</comment>